<dbReference type="PRINTS" id="PR01837">
    <property type="entry name" value="MGTCSAPBPROT"/>
</dbReference>
<evidence type="ECO:0000256" key="7">
    <source>
        <dbReference type="SAM" id="Phobius"/>
    </source>
</evidence>
<name>A0A8J7W4H5_9FIRM</name>
<reference evidence="9" key="1">
    <citation type="submission" date="2021-04" db="EMBL/GenBank/DDBJ databases">
        <title>Sinoanaerobacter chloroacetimidivorans sp. nov., an obligate anaerobic bacterium isolated from anaerobic sludge.</title>
        <authorList>
            <person name="Bao Y."/>
        </authorList>
    </citation>
    <scope>NUCLEOTIDE SEQUENCE</scope>
    <source>
        <strain evidence="9">BAD-6</strain>
    </source>
</reference>
<sequence length="231" mass="25335">MMMTILEMCFRIVLAMVIGGIIGWERETSNRPAGLRTHMLVAIGAAVVMLMGEMSLYKYADITTMDPTRLGAQVISGIGFLGAGTIMREGLTIRGLTTAASLWAVACLGLAAGGGFYESAIAGTIAIILTLTIFEYLEKRFMKVKFTGLHMELDCTDLSCALINIKRIAPRYDITLKDVDITEEEIGDDRVRYHLVSKLSFNKSRKKIDYDGFISEISALNGVSKVKAEEC</sequence>
<keyword evidence="4 7" id="KW-0812">Transmembrane</keyword>
<feature type="transmembrane region" description="Helical" evidence="7">
    <location>
        <begin position="39"/>
        <end position="60"/>
    </location>
</feature>
<evidence type="ECO:0000256" key="4">
    <source>
        <dbReference type="ARBA" id="ARBA00022692"/>
    </source>
</evidence>
<comment type="subcellular location">
    <subcellularLocation>
        <location evidence="1">Cell membrane</location>
        <topology evidence="1">Multi-pass membrane protein</topology>
    </subcellularLocation>
</comment>
<evidence type="ECO:0000256" key="1">
    <source>
        <dbReference type="ARBA" id="ARBA00004651"/>
    </source>
</evidence>
<evidence type="ECO:0000256" key="5">
    <source>
        <dbReference type="ARBA" id="ARBA00022989"/>
    </source>
</evidence>
<evidence type="ECO:0000256" key="6">
    <source>
        <dbReference type="ARBA" id="ARBA00023136"/>
    </source>
</evidence>
<dbReference type="Pfam" id="PF02308">
    <property type="entry name" value="MgtC"/>
    <property type="match status" value="1"/>
</dbReference>
<keyword evidence="6 7" id="KW-0472">Membrane</keyword>
<dbReference type="InterPro" id="IPR049177">
    <property type="entry name" value="MgtC_SapB_SrpB_YhiD_N"/>
</dbReference>
<keyword evidence="5 7" id="KW-1133">Transmembrane helix</keyword>
<keyword evidence="10" id="KW-1185">Reference proteome</keyword>
<dbReference type="PANTHER" id="PTHR33778:SF1">
    <property type="entry name" value="MAGNESIUM TRANSPORTER YHID-RELATED"/>
    <property type="match status" value="1"/>
</dbReference>
<comment type="caution">
    <text evidence="9">The sequence shown here is derived from an EMBL/GenBank/DDBJ whole genome shotgun (WGS) entry which is preliminary data.</text>
</comment>
<dbReference type="GO" id="GO:0005886">
    <property type="term" value="C:plasma membrane"/>
    <property type="evidence" value="ECO:0007669"/>
    <property type="project" value="UniProtKB-SubCell"/>
</dbReference>
<organism evidence="9 10">
    <name type="scientific">Sinanaerobacter chloroacetimidivorans</name>
    <dbReference type="NCBI Taxonomy" id="2818044"/>
    <lineage>
        <taxon>Bacteria</taxon>
        <taxon>Bacillati</taxon>
        <taxon>Bacillota</taxon>
        <taxon>Clostridia</taxon>
        <taxon>Peptostreptococcales</taxon>
        <taxon>Anaerovoracaceae</taxon>
        <taxon>Sinanaerobacter</taxon>
    </lineage>
</organism>
<dbReference type="InterPro" id="IPR003416">
    <property type="entry name" value="MgtC/SapB/SrpB/YhiD_fam"/>
</dbReference>
<evidence type="ECO:0000313" key="9">
    <source>
        <dbReference type="EMBL" id="MBR0600186.1"/>
    </source>
</evidence>
<dbReference type="PANTHER" id="PTHR33778">
    <property type="entry name" value="PROTEIN MGTC"/>
    <property type="match status" value="1"/>
</dbReference>
<gene>
    <name evidence="9" type="ORF">KCX82_20075</name>
</gene>
<accession>A0A8J7W4H5</accession>
<comment type="similarity">
    <text evidence="2">Belongs to the MgtC/SapB family.</text>
</comment>
<evidence type="ECO:0000259" key="8">
    <source>
        <dbReference type="Pfam" id="PF02308"/>
    </source>
</evidence>
<protein>
    <submittedName>
        <fullName evidence="9">MgtC/SapB family protein</fullName>
    </submittedName>
</protein>
<feature type="transmembrane region" description="Helical" evidence="7">
    <location>
        <begin position="96"/>
        <end position="114"/>
    </location>
</feature>
<evidence type="ECO:0000256" key="3">
    <source>
        <dbReference type="ARBA" id="ARBA00022475"/>
    </source>
</evidence>
<proteinExistence type="inferred from homology"/>
<dbReference type="AlphaFoldDB" id="A0A8J7W4H5"/>
<evidence type="ECO:0000313" key="10">
    <source>
        <dbReference type="Proteomes" id="UP000675664"/>
    </source>
</evidence>
<dbReference type="EMBL" id="JAGSND010000022">
    <property type="protein sequence ID" value="MBR0600186.1"/>
    <property type="molecule type" value="Genomic_DNA"/>
</dbReference>
<feature type="domain" description="MgtC/SapB/SrpB/YhiD N-terminal" evidence="8">
    <location>
        <begin position="12"/>
        <end position="139"/>
    </location>
</feature>
<evidence type="ECO:0000256" key="2">
    <source>
        <dbReference type="ARBA" id="ARBA00009298"/>
    </source>
</evidence>
<keyword evidence="3" id="KW-1003">Cell membrane</keyword>
<reference evidence="9" key="2">
    <citation type="submission" date="2021-04" db="EMBL/GenBank/DDBJ databases">
        <authorList>
            <person name="Liu J."/>
        </authorList>
    </citation>
    <scope>NUCLEOTIDE SEQUENCE</scope>
    <source>
        <strain evidence="9">BAD-6</strain>
    </source>
</reference>
<dbReference type="Proteomes" id="UP000675664">
    <property type="component" value="Unassembled WGS sequence"/>
</dbReference>
<feature type="transmembrane region" description="Helical" evidence="7">
    <location>
        <begin position="5"/>
        <end position="24"/>
    </location>
</feature>